<evidence type="ECO:0000313" key="2">
    <source>
        <dbReference type="Proteomes" id="UP000245506"/>
    </source>
</evidence>
<comment type="caution">
    <text evidence="1">The sequence shown here is derived from an EMBL/GenBank/DDBJ whole genome shotgun (WGS) entry which is preliminary data.</text>
</comment>
<protein>
    <submittedName>
        <fullName evidence="1">Uncharacterized protein</fullName>
    </submittedName>
</protein>
<keyword evidence="2" id="KW-1185">Reference proteome</keyword>
<dbReference type="RefSeq" id="WP_109824664.1">
    <property type="nucleotide sequence ID" value="NZ_QGKL01000040.1"/>
</dbReference>
<dbReference type="AlphaFoldDB" id="A0A317C7Q7"/>
<dbReference type="Proteomes" id="UP000245506">
    <property type="component" value="Unassembled WGS sequence"/>
</dbReference>
<accession>A0A317C7Q7</accession>
<sequence>MIFVTFNPLEIHQIEGVPNVKIEIAGDIFIDVNQKSIDACKFDGFLGFYDWLINSSDDVIGVYLMLADHSKNILSYISGFENISIEADGSGVFIFFSENKDFDESRSNSESFGCNRLYTTESGQIAMSFELPEVGRVVGYK</sequence>
<gene>
    <name evidence="1" type="ORF">DKT75_16200</name>
</gene>
<dbReference type="EMBL" id="QGKL01000040">
    <property type="protein sequence ID" value="PWQ94301.1"/>
    <property type="molecule type" value="Genomic_DNA"/>
</dbReference>
<reference evidence="1 2" key="1">
    <citation type="submission" date="2018-05" db="EMBL/GenBank/DDBJ databases">
        <title>Leucothrix arctica sp. nov., isolated from Arctic seawater.</title>
        <authorList>
            <person name="Choi A."/>
            <person name="Baek K."/>
        </authorList>
    </citation>
    <scope>NUCLEOTIDE SEQUENCE [LARGE SCALE GENOMIC DNA]</scope>
    <source>
        <strain evidence="1 2">IMCC9719</strain>
    </source>
</reference>
<evidence type="ECO:0000313" key="1">
    <source>
        <dbReference type="EMBL" id="PWQ94301.1"/>
    </source>
</evidence>
<organism evidence="1 2">
    <name type="scientific">Leucothrix arctica</name>
    <dbReference type="NCBI Taxonomy" id="1481894"/>
    <lineage>
        <taxon>Bacteria</taxon>
        <taxon>Pseudomonadati</taxon>
        <taxon>Pseudomonadota</taxon>
        <taxon>Gammaproteobacteria</taxon>
        <taxon>Thiotrichales</taxon>
        <taxon>Thiotrichaceae</taxon>
        <taxon>Leucothrix</taxon>
    </lineage>
</organism>
<proteinExistence type="predicted"/>
<name>A0A317C7Q7_9GAMM</name>